<dbReference type="Proteomes" id="UP000774326">
    <property type="component" value="Unassembled WGS sequence"/>
</dbReference>
<dbReference type="PANTHER" id="PTHR13049:SF2">
    <property type="entry name" value="COILED-COIL DOMAIN-CONTAINING PROTEIN 25"/>
    <property type="match status" value="1"/>
</dbReference>
<feature type="compositionally biased region" description="Basic and acidic residues" evidence="2">
    <location>
        <begin position="203"/>
        <end position="214"/>
    </location>
</feature>
<evidence type="ECO:0000313" key="5">
    <source>
        <dbReference type="Proteomes" id="UP000774326"/>
    </source>
</evidence>
<protein>
    <recommendedName>
        <fullName evidence="3">NFACT RNA-binding domain-containing protein</fullName>
    </recommendedName>
</protein>
<reference evidence="4" key="2">
    <citation type="submission" date="2021-01" db="EMBL/GenBank/DDBJ databases">
        <authorList>
            <person name="Schikora-Tamarit M.A."/>
        </authorList>
    </citation>
    <scope>NUCLEOTIDE SEQUENCE</scope>
    <source>
        <strain evidence="4">CBS2887</strain>
    </source>
</reference>
<evidence type="ECO:0000256" key="2">
    <source>
        <dbReference type="SAM" id="MobiDB-lite"/>
    </source>
</evidence>
<dbReference type="InterPro" id="IPR039730">
    <property type="entry name" value="Jlp2/Ccd25"/>
</dbReference>
<dbReference type="OrthoDB" id="200398at2759"/>
<evidence type="ECO:0000313" key="4">
    <source>
        <dbReference type="EMBL" id="KAH3684574.1"/>
    </source>
</evidence>
<dbReference type="EMBL" id="JAEUBG010002406">
    <property type="protein sequence ID" value="KAH3684574.1"/>
    <property type="molecule type" value="Genomic_DNA"/>
</dbReference>
<dbReference type="Pfam" id="PF05670">
    <property type="entry name" value="NFACT-R_1"/>
    <property type="match status" value="1"/>
</dbReference>
<evidence type="ECO:0000256" key="1">
    <source>
        <dbReference type="ARBA" id="ARBA00008998"/>
    </source>
</evidence>
<proteinExistence type="inferred from homology"/>
<reference evidence="4" key="1">
    <citation type="journal article" date="2021" name="Open Biol.">
        <title>Shared evolutionary footprints suggest mitochondrial oxidative damage underlies multiple complex I losses in fungi.</title>
        <authorList>
            <person name="Schikora-Tamarit M.A."/>
            <person name="Marcet-Houben M."/>
            <person name="Nosek J."/>
            <person name="Gabaldon T."/>
        </authorList>
    </citation>
    <scope>NUCLEOTIDE SEQUENCE</scope>
    <source>
        <strain evidence="4">CBS2887</strain>
    </source>
</reference>
<name>A0A9P8TMW5_WICPI</name>
<dbReference type="InterPro" id="IPR008532">
    <property type="entry name" value="NFACT_RNA-bd"/>
</dbReference>
<sequence length="220" mass="26158">MVYYFQSVGSEGSYASNPRFIYMGKDKMENEDLIRYGLDQDVWFHVDNFSSAHVYLRLNEGEQWDSIPEEILIDCCQLTKANSIEGNKRDNITVIYTPWANLKKTKGMADGEVGFKNSKKVKKFHVQTRDNSINNRLKKTREEIKGKEHLIEARNKRDHTLVQKRLEAVREQRAKEAEEKKQHAEAKHRRDTMYDDMWDQDEAEKNSNQRRMYDPEDDFW</sequence>
<keyword evidence="5" id="KW-1185">Reference proteome</keyword>
<comment type="caution">
    <text evidence="4">The sequence shown here is derived from an EMBL/GenBank/DDBJ whole genome shotgun (WGS) entry which is preliminary data.</text>
</comment>
<dbReference type="PANTHER" id="PTHR13049">
    <property type="entry name" value="DUF814-RELATED"/>
    <property type="match status" value="1"/>
</dbReference>
<feature type="compositionally biased region" description="Basic and acidic residues" evidence="2">
    <location>
        <begin position="172"/>
        <end position="185"/>
    </location>
</feature>
<dbReference type="AlphaFoldDB" id="A0A9P8TMW5"/>
<evidence type="ECO:0000259" key="3">
    <source>
        <dbReference type="Pfam" id="PF05670"/>
    </source>
</evidence>
<feature type="domain" description="NFACT RNA-binding" evidence="3">
    <location>
        <begin position="1"/>
        <end position="117"/>
    </location>
</feature>
<comment type="similarity">
    <text evidence="1">Belongs to the CCDC25 family.</text>
</comment>
<gene>
    <name evidence="4" type="ORF">WICPIJ_004464</name>
</gene>
<organism evidence="4 5">
    <name type="scientific">Wickerhamomyces pijperi</name>
    <name type="common">Yeast</name>
    <name type="synonym">Pichia pijperi</name>
    <dbReference type="NCBI Taxonomy" id="599730"/>
    <lineage>
        <taxon>Eukaryota</taxon>
        <taxon>Fungi</taxon>
        <taxon>Dikarya</taxon>
        <taxon>Ascomycota</taxon>
        <taxon>Saccharomycotina</taxon>
        <taxon>Saccharomycetes</taxon>
        <taxon>Phaffomycetales</taxon>
        <taxon>Wickerhamomycetaceae</taxon>
        <taxon>Wickerhamomyces</taxon>
    </lineage>
</organism>
<feature type="region of interest" description="Disordered" evidence="2">
    <location>
        <begin position="172"/>
        <end position="220"/>
    </location>
</feature>
<accession>A0A9P8TMW5</accession>